<reference evidence="2 3" key="1">
    <citation type="submission" date="2017-04" db="EMBL/GenBank/DDBJ databases">
        <authorList>
            <person name="Afonso C.L."/>
            <person name="Miller P.J."/>
            <person name="Scott M.A."/>
            <person name="Spackman E."/>
            <person name="Goraichik I."/>
            <person name="Dimitrov K.M."/>
            <person name="Suarez D.L."/>
            <person name="Swayne D.E."/>
        </authorList>
    </citation>
    <scope>NUCLEOTIDE SEQUENCE [LARGE SCALE GENOMIC DNA]</scope>
    <source>
        <strain evidence="2 3">DSM 23236</strain>
    </source>
</reference>
<dbReference type="SUPFAM" id="SSF160719">
    <property type="entry name" value="gpW/gp25-like"/>
    <property type="match status" value="1"/>
</dbReference>
<gene>
    <name evidence="2" type="ORF">SAMN02745857_02034</name>
</gene>
<dbReference type="STRING" id="1121001.SAMN02745857_02034"/>
<feature type="domain" description="IraD/Gp25-like" evidence="1">
    <location>
        <begin position="36"/>
        <end position="137"/>
    </location>
</feature>
<dbReference type="RefSeq" id="WP_084090687.1">
    <property type="nucleotide sequence ID" value="NZ_FWXD01000010.1"/>
</dbReference>
<dbReference type="InterPro" id="IPR017737">
    <property type="entry name" value="TssE1-like"/>
</dbReference>
<organism evidence="2 3">
    <name type="scientific">Andreprevotia lacus DSM 23236</name>
    <dbReference type="NCBI Taxonomy" id="1121001"/>
    <lineage>
        <taxon>Bacteria</taxon>
        <taxon>Pseudomonadati</taxon>
        <taxon>Pseudomonadota</taxon>
        <taxon>Betaproteobacteria</taxon>
        <taxon>Neisseriales</taxon>
        <taxon>Chitinibacteraceae</taxon>
        <taxon>Andreprevotia</taxon>
    </lineage>
</organism>
<keyword evidence="3" id="KW-1185">Reference proteome</keyword>
<evidence type="ECO:0000313" key="3">
    <source>
        <dbReference type="Proteomes" id="UP000192761"/>
    </source>
</evidence>
<dbReference type="NCBIfam" id="TIGR03357">
    <property type="entry name" value="VI_zyme"/>
    <property type="match status" value="1"/>
</dbReference>
<protein>
    <submittedName>
        <fullName evidence="2">Type VI secretion system protein ImpF</fullName>
    </submittedName>
</protein>
<dbReference type="Proteomes" id="UP000192761">
    <property type="component" value="Unassembled WGS sequence"/>
</dbReference>
<evidence type="ECO:0000259" key="1">
    <source>
        <dbReference type="Pfam" id="PF04965"/>
    </source>
</evidence>
<evidence type="ECO:0000313" key="2">
    <source>
        <dbReference type="EMBL" id="SMC25013.1"/>
    </source>
</evidence>
<accession>A0A1W1XM41</accession>
<dbReference type="AlphaFoldDB" id="A0A1W1XM41"/>
<sequence length="160" mass="17830">MKREDFFFPSLFDRLTGTQAVVAGRNGARLPDRKGLLASIQRDLSFLLNSITAYHIAPDSDEPYSTSVIGFGFPCLNGQTSSQGTAKQIERWIRQAIVRFEPRIDPVSLKVIPLLNGAESHHQLLAFQIAGYVLANPVPIELLLRTQLDVENGRFSVSEY</sequence>
<dbReference type="InterPro" id="IPR053176">
    <property type="entry name" value="T6SS_TssE1-like"/>
</dbReference>
<dbReference type="PANTHER" id="PTHR38595">
    <property type="entry name" value="CYTOPLASMIC PROTEIN-RELATED"/>
    <property type="match status" value="1"/>
</dbReference>
<dbReference type="InterPro" id="IPR007048">
    <property type="entry name" value="IraD/Gp25-like"/>
</dbReference>
<proteinExistence type="predicted"/>
<dbReference type="EMBL" id="FWXD01000010">
    <property type="protein sequence ID" value="SMC25013.1"/>
    <property type="molecule type" value="Genomic_DNA"/>
</dbReference>
<dbReference type="Gene3D" id="3.10.450.40">
    <property type="match status" value="1"/>
</dbReference>
<dbReference type="PANTHER" id="PTHR38595:SF1">
    <property type="entry name" value="TYPE VI SECRETION SYSTEM COMPONENT TSSE1"/>
    <property type="match status" value="1"/>
</dbReference>
<dbReference type="Pfam" id="PF04965">
    <property type="entry name" value="GPW_gp25"/>
    <property type="match status" value="1"/>
</dbReference>
<dbReference type="OrthoDB" id="119583at2"/>
<name>A0A1W1XM41_9NEIS</name>